<dbReference type="Gene3D" id="2.20.25.10">
    <property type="match status" value="1"/>
</dbReference>
<comment type="caution">
    <text evidence="1">The sequence shown here is derived from an EMBL/GenBank/DDBJ whole genome shotgun (WGS) entry which is preliminary data.</text>
</comment>
<evidence type="ECO:0000313" key="2">
    <source>
        <dbReference type="Proteomes" id="UP000281112"/>
    </source>
</evidence>
<dbReference type="OrthoDB" id="9804010at2"/>
<dbReference type="InterPro" id="IPR003718">
    <property type="entry name" value="OsmC/Ohr_fam"/>
</dbReference>
<name>A0A3N9U3U6_9VIBR</name>
<dbReference type="Pfam" id="PF02566">
    <property type="entry name" value="OsmC"/>
    <property type="match status" value="1"/>
</dbReference>
<dbReference type="Gene3D" id="3.30.300.20">
    <property type="match status" value="1"/>
</dbReference>
<protein>
    <submittedName>
        <fullName evidence="1">OsmC family protein</fullName>
    </submittedName>
</protein>
<dbReference type="Proteomes" id="UP000281112">
    <property type="component" value="Unassembled WGS sequence"/>
</dbReference>
<sequence>MKAQVRWMDGFTFLGQSESGHSIVMDGNKGATAPSPMEMVLMGAGGCSSVDVIDGLKKHQQHVFDCNAELTAERRETAPRIFTEIHIHFVVTGKNLNQDLVAQVTKDSLEKYCSVCIMLGAGVKMSHSWEVVEVE</sequence>
<dbReference type="AlphaFoldDB" id="A0A3N9U3U6"/>
<dbReference type="EMBL" id="RJVQ01000005">
    <property type="protein sequence ID" value="RQW62696.1"/>
    <property type="molecule type" value="Genomic_DNA"/>
</dbReference>
<dbReference type="InterPro" id="IPR036102">
    <property type="entry name" value="OsmC/Ohrsf"/>
</dbReference>
<reference evidence="1 2" key="1">
    <citation type="submission" date="2018-11" db="EMBL/GenBank/DDBJ databases">
        <title>Vibrio LJC006 sp. nov., isolated from seawater during the bloom of the enteromorpha.</title>
        <authorList>
            <person name="Liang J."/>
        </authorList>
    </citation>
    <scope>NUCLEOTIDE SEQUENCE [LARGE SCALE GENOMIC DNA]</scope>
    <source>
        <strain evidence="1 2">LJC006</strain>
    </source>
</reference>
<gene>
    <name evidence="1" type="ORF">EES38_13295</name>
</gene>
<organism evidence="1 2">
    <name type="scientific">Vibrio viridaestus</name>
    <dbReference type="NCBI Taxonomy" id="2487322"/>
    <lineage>
        <taxon>Bacteria</taxon>
        <taxon>Pseudomonadati</taxon>
        <taxon>Pseudomonadota</taxon>
        <taxon>Gammaproteobacteria</taxon>
        <taxon>Vibrionales</taxon>
        <taxon>Vibrionaceae</taxon>
        <taxon>Vibrio</taxon>
    </lineage>
</organism>
<dbReference type="PANTHER" id="PTHR34352:SF1">
    <property type="entry name" value="PROTEIN YHFA"/>
    <property type="match status" value="1"/>
</dbReference>
<keyword evidence="2" id="KW-1185">Reference proteome</keyword>
<dbReference type="RefSeq" id="WP_124937690.1">
    <property type="nucleotide sequence ID" value="NZ_RJVQ01000005.1"/>
</dbReference>
<proteinExistence type="predicted"/>
<dbReference type="NCBIfam" id="NF008009">
    <property type="entry name" value="PRK10738.1"/>
    <property type="match status" value="1"/>
</dbReference>
<dbReference type="SUPFAM" id="SSF82784">
    <property type="entry name" value="OsmC-like"/>
    <property type="match status" value="1"/>
</dbReference>
<accession>A0A3N9U3U6</accession>
<evidence type="ECO:0000313" key="1">
    <source>
        <dbReference type="EMBL" id="RQW62696.1"/>
    </source>
</evidence>
<dbReference type="PANTHER" id="PTHR34352">
    <property type="entry name" value="PROTEIN YHFA"/>
    <property type="match status" value="1"/>
</dbReference>
<dbReference type="InterPro" id="IPR015946">
    <property type="entry name" value="KH_dom-like_a/b"/>
</dbReference>